<gene>
    <name evidence="7" type="ORF">F3Y22_tig00112217pilonHSYRG00016</name>
</gene>
<dbReference type="GO" id="GO:0005737">
    <property type="term" value="C:cytoplasm"/>
    <property type="evidence" value="ECO:0007669"/>
    <property type="project" value="UniProtKB-SubCell"/>
</dbReference>
<keyword evidence="4" id="KW-0112">Calmodulin-binding</keyword>
<keyword evidence="8" id="KW-1185">Reference proteome</keyword>
<accession>A0A6A2XS82</accession>
<dbReference type="InterPro" id="IPR000048">
    <property type="entry name" value="IQ_motif_EF-hand-BS"/>
</dbReference>
<dbReference type="Gene3D" id="3.60.40.10">
    <property type="entry name" value="PPM-type phosphatase domain"/>
    <property type="match status" value="1"/>
</dbReference>
<dbReference type="EMBL" id="VEPZ02001519">
    <property type="protein sequence ID" value="KAE8669735.1"/>
    <property type="molecule type" value="Genomic_DNA"/>
</dbReference>
<reference evidence="7" key="1">
    <citation type="submission" date="2019-09" db="EMBL/GenBank/DDBJ databases">
        <title>Draft genome information of white flower Hibiscus syriacus.</title>
        <authorList>
            <person name="Kim Y.-M."/>
        </authorList>
    </citation>
    <scope>NUCLEOTIDE SEQUENCE [LARGE SCALE GENOMIC DNA]</scope>
    <source>
        <strain evidence="7">YM2019G1</strain>
    </source>
</reference>
<keyword evidence="5" id="KW-0539">Nucleus</keyword>
<keyword evidence="3" id="KW-0963">Cytoplasm</keyword>
<dbReference type="GO" id="GO:0005634">
    <property type="term" value="C:nucleus"/>
    <property type="evidence" value="ECO:0007669"/>
    <property type="project" value="UniProtKB-SubCell"/>
</dbReference>
<dbReference type="AlphaFoldDB" id="A0A6A2XS82"/>
<dbReference type="PANTHER" id="PTHR31250:SF39">
    <property type="entry name" value="IQ DOMAIN-CONTAINING PROTEIN IQM1-LIKE"/>
    <property type="match status" value="1"/>
</dbReference>
<dbReference type="Proteomes" id="UP000436088">
    <property type="component" value="Unassembled WGS sequence"/>
</dbReference>
<evidence type="ECO:0000256" key="5">
    <source>
        <dbReference type="ARBA" id="ARBA00023242"/>
    </source>
</evidence>
<comment type="caution">
    <text evidence="7">The sequence shown here is derived from an EMBL/GenBank/DDBJ whole genome shotgun (WGS) entry which is preliminary data.</text>
</comment>
<dbReference type="SUPFAM" id="SSF81606">
    <property type="entry name" value="PP2C-like"/>
    <property type="match status" value="1"/>
</dbReference>
<dbReference type="GO" id="GO:0005516">
    <property type="term" value="F:calmodulin binding"/>
    <property type="evidence" value="ECO:0007669"/>
    <property type="project" value="UniProtKB-KW"/>
</dbReference>
<dbReference type="CDD" id="cd23767">
    <property type="entry name" value="IQCD"/>
    <property type="match status" value="1"/>
</dbReference>
<evidence type="ECO:0000313" key="8">
    <source>
        <dbReference type="Proteomes" id="UP000436088"/>
    </source>
</evidence>
<sequence>MEAELNVAATKLQKFYRSYRARRNLADCAVVVEELWWKALEFAALRWSSESFFNSNKSETAVSRWARARTRAAKVGKGLSKAVKGQQLALRHWLEAIDPRHRYGHNLHFYYDVWFESASSQPFFYWLDVGDGKAVTIDKCPRTVLQSQCIKYLGPKEREAYQVMMEEGKLVYKQNKEAVNTREGSQWIFVLSTCGTLYVGEKVKGQFHHSSFLAGGATIASGRLVVHHGTLQAVWAYSGHYRPTQENFMELCSFLEENHVDLTNVKKYPIDDDIPREVKEVKQQETSENTSSISVKEISSIGKEESGKDRSSRGVELRYKWSTGVGHRIGCVRDYPAQMQFKALEHVNLSPRRKPQFSYGAPRPCPKLQLSPRLAYLGLVSPREAVAMIKPIQDPEQAAKRLMQEACERGSAYNITCVVVRFLFDQSSTNQGATSPSVSAQAPSLSMFWFPKICINIRTGTELMQMSLASGIPVKNGSVRV</sequence>
<evidence type="ECO:0000256" key="2">
    <source>
        <dbReference type="ARBA" id="ARBA00004496"/>
    </source>
</evidence>
<evidence type="ECO:0000256" key="1">
    <source>
        <dbReference type="ARBA" id="ARBA00004123"/>
    </source>
</evidence>
<dbReference type="PROSITE" id="PS50096">
    <property type="entry name" value="IQ"/>
    <property type="match status" value="1"/>
</dbReference>
<evidence type="ECO:0000313" key="7">
    <source>
        <dbReference type="EMBL" id="KAE8669735.1"/>
    </source>
</evidence>
<dbReference type="InterPro" id="IPR044159">
    <property type="entry name" value="IQM"/>
</dbReference>
<evidence type="ECO:0000256" key="4">
    <source>
        <dbReference type="ARBA" id="ARBA00022860"/>
    </source>
</evidence>
<feature type="region of interest" description="Disordered" evidence="6">
    <location>
        <begin position="280"/>
        <end position="313"/>
    </location>
</feature>
<protein>
    <submittedName>
        <fullName evidence="7">Calmodulin-binding protein</fullName>
    </submittedName>
</protein>
<dbReference type="Pfam" id="PF00612">
    <property type="entry name" value="IQ"/>
    <property type="match status" value="1"/>
</dbReference>
<name>A0A6A2XS82_HIBSY</name>
<dbReference type="PANTHER" id="PTHR31250">
    <property type="entry name" value="IQ DOMAIN-CONTAINING PROTEIN IQM3"/>
    <property type="match status" value="1"/>
</dbReference>
<comment type="subcellular location">
    <subcellularLocation>
        <location evidence="2">Cytoplasm</location>
    </subcellularLocation>
    <subcellularLocation>
        <location evidence="1">Nucleus</location>
    </subcellularLocation>
</comment>
<evidence type="ECO:0000256" key="3">
    <source>
        <dbReference type="ARBA" id="ARBA00022490"/>
    </source>
</evidence>
<organism evidence="7 8">
    <name type="scientific">Hibiscus syriacus</name>
    <name type="common">Rose of Sharon</name>
    <dbReference type="NCBI Taxonomy" id="106335"/>
    <lineage>
        <taxon>Eukaryota</taxon>
        <taxon>Viridiplantae</taxon>
        <taxon>Streptophyta</taxon>
        <taxon>Embryophyta</taxon>
        <taxon>Tracheophyta</taxon>
        <taxon>Spermatophyta</taxon>
        <taxon>Magnoliopsida</taxon>
        <taxon>eudicotyledons</taxon>
        <taxon>Gunneridae</taxon>
        <taxon>Pentapetalae</taxon>
        <taxon>rosids</taxon>
        <taxon>malvids</taxon>
        <taxon>Malvales</taxon>
        <taxon>Malvaceae</taxon>
        <taxon>Malvoideae</taxon>
        <taxon>Hibiscus</taxon>
    </lineage>
</organism>
<dbReference type="InterPro" id="IPR036457">
    <property type="entry name" value="PPM-type-like_dom_sf"/>
</dbReference>
<feature type="compositionally biased region" description="Basic and acidic residues" evidence="6">
    <location>
        <begin position="302"/>
        <end position="313"/>
    </location>
</feature>
<proteinExistence type="predicted"/>
<evidence type="ECO:0000256" key="6">
    <source>
        <dbReference type="SAM" id="MobiDB-lite"/>
    </source>
</evidence>